<keyword evidence="3" id="KW-1185">Reference proteome</keyword>
<gene>
    <name evidence="2" type="ORF">BDZ94DRAFT_1268104</name>
</gene>
<dbReference type="EMBL" id="MU150315">
    <property type="protein sequence ID" value="KAF9459529.1"/>
    <property type="molecule type" value="Genomic_DNA"/>
</dbReference>
<reference evidence="2" key="1">
    <citation type="submission" date="2020-11" db="EMBL/GenBank/DDBJ databases">
        <authorList>
            <consortium name="DOE Joint Genome Institute"/>
            <person name="Ahrendt S."/>
            <person name="Riley R."/>
            <person name="Andreopoulos W."/>
            <person name="Labutti K."/>
            <person name="Pangilinan J."/>
            <person name="Ruiz-Duenas F.J."/>
            <person name="Barrasa J.M."/>
            <person name="Sanchez-Garcia M."/>
            <person name="Camarero S."/>
            <person name="Miyauchi S."/>
            <person name="Serrano A."/>
            <person name="Linde D."/>
            <person name="Babiker R."/>
            <person name="Drula E."/>
            <person name="Ayuso-Fernandez I."/>
            <person name="Pacheco R."/>
            <person name="Padilla G."/>
            <person name="Ferreira P."/>
            <person name="Barriuso J."/>
            <person name="Kellner H."/>
            <person name="Castanera R."/>
            <person name="Alfaro M."/>
            <person name="Ramirez L."/>
            <person name="Pisabarro A.G."/>
            <person name="Kuo A."/>
            <person name="Tritt A."/>
            <person name="Lipzen A."/>
            <person name="He G."/>
            <person name="Yan M."/>
            <person name="Ng V."/>
            <person name="Cullen D."/>
            <person name="Martin F."/>
            <person name="Rosso M.-N."/>
            <person name="Henrissat B."/>
            <person name="Hibbett D."/>
            <person name="Martinez A.T."/>
            <person name="Grigoriev I.V."/>
        </authorList>
    </citation>
    <scope>NUCLEOTIDE SEQUENCE</scope>
    <source>
        <strain evidence="2">CBS 247.69</strain>
    </source>
</reference>
<evidence type="ECO:0000256" key="1">
    <source>
        <dbReference type="SAM" id="MobiDB-lite"/>
    </source>
</evidence>
<sequence>MRNTSPGVATAMKLTSPEADKLTEKPKYESPAAPAISAAFPAYRRVKLRTFIVLGYFVVSRND</sequence>
<accession>A0A9P5XYR4</accession>
<evidence type="ECO:0000313" key="2">
    <source>
        <dbReference type="EMBL" id="KAF9459529.1"/>
    </source>
</evidence>
<feature type="compositionally biased region" description="Basic and acidic residues" evidence="1">
    <location>
        <begin position="18"/>
        <end position="27"/>
    </location>
</feature>
<dbReference type="Proteomes" id="UP000807353">
    <property type="component" value="Unassembled WGS sequence"/>
</dbReference>
<feature type="region of interest" description="Disordered" evidence="1">
    <location>
        <begin position="1"/>
        <end position="27"/>
    </location>
</feature>
<comment type="caution">
    <text evidence="2">The sequence shown here is derived from an EMBL/GenBank/DDBJ whole genome shotgun (WGS) entry which is preliminary data.</text>
</comment>
<dbReference type="AlphaFoldDB" id="A0A9P5XYR4"/>
<proteinExistence type="predicted"/>
<organism evidence="2 3">
    <name type="scientific">Collybia nuda</name>
    <dbReference type="NCBI Taxonomy" id="64659"/>
    <lineage>
        <taxon>Eukaryota</taxon>
        <taxon>Fungi</taxon>
        <taxon>Dikarya</taxon>
        <taxon>Basidiomycota</taxon>
        <taxon>Agaricomycotina</taxon>
        <taxon>Agaricomycetes</taxon>
        <taxon>Agaricomycetidae</taxon>
        <taxon>Agaricales</taxon>
        <taxon>Tricholomatineae</taxon>
        <taxon>Clitocybaceae</taxon>
        <taxon>Collybia</taxon>
    </lineage>
</organism>
<name>A0A9P5XYR4_9AGAR</name>
<evidence type="ECO:0000313" key="3">
    <source>
        <dbReference type="Proteomes" id="UP000807353"/>
    </source>
</evidence>
<protein>
    <submittedName>
        <fullName evidence="2">Uncharacterized protein</fullName>
    </submittedName>
</protein>